<dbReference type="Gene3D" id="1.20.1070.10">
    <property type="entry name" value="Rhodopsin 7-helix transmembrane proteins"/>
    <property type="match status" value="1"/>
</dbReference>
<accession>A0A667WIU3</accession>
<keyword evidence="6 8" id="KW-0675">Receptor</keyword>
<protein>
    <submittedName>
        <fullName evidence="12">C-X-C chemokine receptor type 1-like</fullName>
    </submittedName>
</protein>
<dbReference type="InterPro" id="IPR017452">
    <property type="entry name" value="GPCR_Rhodpsn_7TM"/>
</dbReference>
<feature type="transmembrane region" description="Helical" evidence="10">
    <location>
        <begin position="222"/>
        <end position="245"/>
    </location>
</feature>
<keyword evidence="5 10" id="KW-0472">Membrane</keyword>
<gene>
    <name evidence="12" type="primary">LOC115373522</name>
</gene>
<dbReference type="PRINTS" id="PR00237">
    <property type="entry name" value="GPCRRHODOPSN"/>
</dbReference>
<evidence type="ECO:0000256" key="9">
    <source>
        <dbReference type="SAM" id="MobiDB-lite"/>
    </source>
</evidence>
<dbReference type="GO" id="GO:0019722">
    <property type="term" value="P:calcium-mediated signaling"/>
    <property type="evidence" value="ECO:0007669"/>
    <property type="project" value="TreeGrafter"/>
</dbReference>
<dbReference type="SUPFAM" id="SSF81321">
    <property type="entry name" value="Family A G protein-coupled receptor-like"/>
    <property type="match status" value="1"/>
</dbReference>
<dbReference type="CDD" id="cd15178">
    <property type="entry name" value="7tmA_CXCR1_2"/>
    <property type="match status" value="1"/>
</dbReference>
<proteinExistence type="inferred from homology"/>
<feature type="transmembrane region" description="Helical" evidence="10">
    <location>
        <begin position="257"/>
        <end position="278"/>
    </location>
</feature>
<dbReference type="Pfam" id="PF00001">
    <property type="entry name" value="7tm_1"/>
    <property type="match status" value="1"/>
</dbReference>
<dbReference type="GO" id="GO:0030593">
    <property type="term" value="P:neutrophil chemotaxis"/>
    <property type="evidence" value="ECO:0007669"/>
    <property type="project" value="TreeGrafter"/>
</dbReference>
<dbReference type="PROSITE" id="PS50262">
    <property type="entry name" value="G_PROTEIN_RECEP_F1_2"/>
    <property type="match status" value="1"/>
</dbReference>
<name>A0A667WIU3_9TELE</name>
<feature type="transmembrane region" description="Helical" evidence="10">
    <location>
        <begin position="132"/>
        <end position="151"/>
    </location>
</feature>
<dbReference type="PROSITE" id="PS00237">
    <property type="entry name" value="G_PROTEIN_RECEP_F1_1"/>
    <property type="match status" value="1"/>
</dbReference>
<keyword evidence="7 8" id="KW-0807">Transducer</keyword>
<comment type="similarity">
    <text evidence="8">Belongs to the G-protein coupled receptor 1 family.</text>
</comment>
<feature type="compositionally biased region" description="Polar residues" evidence="9">
    <location>
        <begin position="347"/>
        <end position="364"/>
    </location>
</feature>
<feature type="transmembrane region" description="Helical" evidence="10">
    <location>
        <begin position="303"/>
        <end position="322"/>
    </location>
</feature>
<keyword evidence="4 8" id="KW-0297">G-protein coupled receptor</keyword>
<keyword evidence="3 10" id="KW-1133">Transmembrane helix</keyword>
<feature type="transmembrane region" description="Helical" evidence="10">
    <location>
        <begin position="163"/>
        <end position="185"/>
    </location>
</feature>
<keyword evidence="13" id="KW-1185">Reference proteome</keyword>
<dbReference type="GO" id="GO:0019957">
    <property type="term" value="F:C-C chemokine binding"/>
    <property type="evidence" value="ECO:0007669"/>
    <property type="project" value="TreeGrafter"/>
</dbReference>
<dbReference type="GO" id="GO:0007204">
    <property type="term" value="P:positive regulation of cytosolic calcium ion concentration"/>
    <property type="evidence" value="ECO:0007669"/>
    <property type="project" value="TreeGrafter"/>
</dbReference>
<evidence type="ECO:0000256" key="5">
    <source>
        <dbReference type="ARBA" id="ARBA00023136"/>
    </source>
</evidence>
<evidence type="ECO:0000256" key="6">
    <source>
        <dbReference type="ARBA" id="ARBA00023170"/>
    </source>
</evidence>
<feature type="domain" description="G-protein coupled receptors family 1 profile" evidence="11">
    <location>
        <begin position="67"/>
        <end position="319"/>
    </location>
</feature>
<dbReference type="PRINTS" id="PR01157">
    <property type="entry name" value="P2YPURNOCPTR"/>
</dbReference>
<feature type="region of interest" description="Disordered" evidence="9">
    <location>
        <begin position="344"/>
        <end position="364"/>
    </location>
</feature>
<dbReference type="GO" id="GO:0016493">
    <property type="term" value="F:C-C chemokine receptor activity"/>
    <property type="evidence" value="ECO:0007669"/>
    <property type="project" value="TreeGrafter"/>
</dbReference>
<dbReference type="GO" id="GO:0006955">
    <property type="term" value="P:immune response"/>
    <property type="evidence" value="ECO:0007669"/>
    <property type="project" value="TreeGrafter"/>
</dbReference>
<evidence type="ECO:0000256" key="7">
    <source>
        <dbReference type="ARBA" id="ARBA00023224"/>
    </source>
</evidence>
<evidence type="ECO:0000256" key="8">
    <source>
        <dbReference type="RuleBase" id="RU000688"/>
    </source>
</evidence>
<dbReference type="Ensembl" id="ENSMMDT00005001503.1">
    <property type="protein sequence ID" value="ENSMMDP00005001473.1"/>
    <property type="gene ID" value="ENSMMDG00005000836.1"/>
</dbReference>
<reference evidence="12" key="1">
    <citation type="submission" date="2019-06" db="EMBL/GenBank/DDBJ databases">
        <authorList>
            <consortium name="Wellcome Sanger Institute Data Sharing"/>
        </authorList>
    </citation>
    <scope>NUCLEOTIDE SEQUENCE [LARGE SCALE GENOMIC DNA]</scope>
</reference>
<dbReference type="InterPro" id="IPR050119">
    <property type="entry name" value="CCR1-9-like"/>
</dbReference>
<dbReference type="InParanoid" id="A0A667WIU3"/>
<reference evidence="12" key="3">
    <citation type="submission" date="2025-09" db="UniProtKB">
        <authorList>
            <consortium name="Ensembl"/>
        </authorList>
    </citation>
    <scope>IDENTIFICATION</scope>
</reference>
<evidence type="ECO:0000259" key="11">
    <source>
        <dbReference type="PROSITE" id="PS50262"/>
    </source>
</evidence>
<dbReference type="PANTHER" id="PTHR10489:SF930">
    <property type="entry name" value="C-X-C CHEMOKINE RECEPTOR TYPE 1-LIKE"/>
    <property type="match status" value="1"/>
</dbReference>
<organism evidence="12 13">
    <name type="scientific">Myripristis murdjan</name>
    <name type="common">pinecone soldierfish</name>
    <dbReference type="NCBI Taxonomy" id="586833"/>
    <lineage>
        <taxon>Eukaryota</taxon>
        <taxon>Metazoa</taxon>
        <taxon>Chordata</taxon>
        <taxon>Craniata</taxon>
        <taxon>Vertebrata</taxon>
        <taxon>Euteleostomi</taxon>
        <taxon>Actinopterygii</taxon>
        <taxon>Neopterygii</taxon>
        <taxon>Teleostei</taxon>
        <taxon>Neoteleostei</taxon>
        <taxon>Acanthomorphata</taxon>
        <taxon>Holocentriformes</taxon>
        <taxon>Holocentridae</taxon>
        <taxon>Myripristis</taxon>
    </lineage>
</organism>
<evidence type="ECO:0000313" key="13">
    <source>
        <dbReference type="Proteomes" id="UP000472263"/>
    </source>
</evidence>
<evidence type="ECO:0000313" key="12">
    <source>
        <dbReference type="Ensembl" id="ENSMMDP00005001473.1"/>
    </source>
</evidence>
<dbReference type="AlphaFoldDB" id="A0A667WIU3"/>
<evidence type="ECO:0000256" key="2">
    <source>
        <dbReference type="ARBA" id="ARBA00022692"/>
    </source>
</evidence>
<comment type="subcellular location">
    <subcellularLocation>
        <location evidence="1">Membrane</location>
    </subcellularLocation>
</comment>
<dbReference type="PANTHER" id="PTHR10489">
    <property type="entry name" value="CELL ADHESION MOLECULE"/>
    <property type="match status" value="1"/>
</dbReference>
<reference evidence="12" key="2">
    <citation type="submission" date="2025-08" db="UniProtKB">
        <authorList>
            <consortium name="Ensembl"/>
        </authorList>
    </citation>
    <scope>IDENTIFICATION</scope>
</reference>
<feature type="transmembrane region" description="Helical" evidence="10">
    <location>
        <begin position="88"/>
        <end position="112"/>
    </location>
</feature>
<dbReference type="Proteomes" id="UP000472263">
    <property type="component" value="Chromosome 2"/>
</dbReference>
<evidence type="ECO:0000256" key="3">
    <source>
        <dbReference type="ARBA" id="ARBA00022989"/>
    </source>
</evidence>
<dbReference type="GeneTree" id="ENSGT01050000244848"/>
<dbReference type="InterPro" id="IPR000276">
    <property type="entry name" value="GPCR_Rhodpsn"/>
</dbReference>
<sequence>HLAPNGTMSITYIFEDYYDELNSTSHSNSTYIPDPKTLSCEPEQLGPSATVALCAILVVIFLLAIPGNIIVGWVICANWRSMSPSDVYLVHLTVADTLLALTLPFWAVAVIHGWIFGDFMCKFLNLTIEANFYTSIIFLACISIDRYLVIVHTAETHRDHKRMCSSFVCASVWALGWALALPALFNDAFKPNPDSNRIICYERYDLGQAALWRLVTRGFRHILGFLLPLVVMVTCYSIIITRLLRTRGFQKHRAMQVIVAVVIAFLLCWTPHHLMLIVDTLMRFNVVPGNCAARKSVNTALNITHSLALFHSCINPILYAFVGVKFRKNLRLLVQRKLRMQERMSGSRFSRSTSQTSDSNGALL</sequence>
<evidence type="ECO:0000256" key="10">
    <source>
        <dbReference type="SAM" id="Phobius"/>
    </source>
</evidence>
<keyword evidence="2 8" id="KW-0812">Transmembrane</keyword>
<feature type="transmembrane region" description="Helical" evidence="10">
    <location>
        <begin position="49"/>
        <end position="76"/>
    </location>
</feature>
<evidence type="ECO:0000256" key="1">
    <source>
        <dbReference type="ARBA" id="ARBA00004370"/>
    </source>
</evidence>
<dbReference type="GO" id="GO:0009897">
    <property type="term" value="C:external side of plasma membrane"/>
    <property type="evidence" value="ECO:0007669"/>
    <property type="project" value="TreeGrafter"/>
</dbReference>
<evidence type="ECO:0000256" key="4">
    <source>
        <dbReference type="ARBA" id="ARBA00023040"/>
    </source>
</evidence>